<dbReference type="EMBL" id="JABEPQ010000002">
    <property type="protein sequence ID" value="NNM46075.1"/>
    <property type="molecule type" value="Genomic_DNA"/>
</dbReference>
<gene>
    <name evidence="1" type="ORF">HJG52_08640</name>
</gene>
<protein>
    <recommendedName>
        <fullName evidence="3">Peptidase C39-like domain-containing protein</fullName>
    </recommendedName>
</protein>
<evidence type="ECO:0008006" key="3">
    <source>
        <dbReference type="Google" id="ProtNLM"/>
    </source>
</evidence>
<comment type="caution">
    <text evidence="1">The sequence shown here is derived from an EMBL/GenBank/DDBJ whole genome shotgun (WGS) entry which is preliminary data.</text>
</comment>
<organism evidence="1 2">
    <name type="scientific">Knoellia koreensis</name>
    <dbReference type="NCBI Taxonomy" id="2730921"/>
    <lineage>
        <taxon>Bacteria</taxon>
        <taxon>Bacillati</taxon>
        <taxon>Actinomycetota</taxon>
        <taxon>Actinomycetes</taxon>
        <taxon>Micrococcales</taxon>
        <taxon>Intrasporangiaceae</taxon>
        <taxon>Knoellia</taxon>
    </lineage>
</organism>
<keyword evidence="2" id="KW-1185">Reference proteome</keyword>
<dbReference type="RefSeq" id="WP_171243225.1">
    <property type="nucleotide sequence ID" value="NZ_JABEPQ010000002.1"/>
</dbReference>
<name>A0A849HDQ7_9MICO</name>
<proteinExistence type="predicted"/>
<dbReference type="AlphaFoldDB" id="A0A849HDQ7"/>
<reference evidence="1 2" key="1">
    <citation type="submission" date="2020-04" db="EMBL/GenBank/DDBJ databases">
        <title>Knoellia sp. isolate from air conditioner.</title>
        <authorList>
            <person name="Chea S."/>
            <person name="Kim D.-U."/>
        </authorList>
    </citation>
    <scope>NUCLEOTIDE SEQUENCE [LARGE SCALE GENOMIC DNA]</scope>
    <source>
        <strain evidence="1 2">DB2414S</strain>
    </source>
</reference>
<evidence type="ECO:0000313" key="1">
    <source>
        <dbReference type="EMBL" id="NNM46075.1"/>
    </source>
</evidence>
<dbReference type="Proteomes" id="UP000588586">
    <property type="component" value="Unassembled WGS sequence"/>
</dbReference>
<sequence length="233" mass="25093">MTSGYRLRQGDIGPVQQSPVTCGSACLTVARMLVNPEFARWITTGEGPRADAPPGRDEQARFAAYERVVMRRTNGLLGAGRRLNVPWPHALGTPPWGAGKELEFGASRRGTQYHQRWLRPLDRGRLRAAHSRLVDVVAEGEPALLYIGNGLLPRHVTLVLPGDGDRILDVYDPATGQVTLLDENCFAARKLGIAGWDVPWVAVQPTGARTVQAFGFSTGISSASRATGVSASA</sequence>
<accession>A0A849HDQ7</accession>
<evidence type="ECO:0000313" key="2">
    <source>
        <dbReference type="Proteomes" id="UP000588586"/>
    </source>
</evidence>